<dbReference type="EMBL" id="QPFP01000034">
    <property type="protein sequence ID" value="TEB28239.1"/>
    <property type="molecule type" value="Genomic_DNA"/>
</dbReference>
<dbReference type="OrthoDB" id="2923045at2759"/>
<keyword evidence="3" id="KW-1185">Reference proteome</keyword>
<dbReference type="AlphaFoldDB" id="A0A4Y7T3U9"/>
<feature type="compositionally biased region" description="Basic and acidic residues" evidence="1">
    <location>
        <begin position="140"/>
        <end position="149"/>
    </location>
</feature>
<name>A0A4Y7T3U9_COPMI</name>
<sequence>MPQANTIDLEAFEASKSNLDLISDRRAGDYYYPPPSSLSKHHDRSRERTYSAPTRPLFHGGGTQHQSGKRSEDDDVDSDPVERMRKNLERSTFLLSSLKVSLGPKPEEIQVLPPRPGSSSSVSSTSSANSRYGVASPESVARHHSEPQKHSSSYYESHPPPAPPQPTSCSRHPSHTHPQSLAQDHTQAPSNPKSKPPRSRLVAPGMDRSDSNATAFSIAVSTYSRGDAQPRGSRERVPPAHEPRREHRNRRREIFEPTPKIVSRPFPPEYLPYPSPPPNLPPPPKRGHGRSVSVSHAPLPRDPQPAMGSGRKRVPDVGMRRVRFDF</sequence>
<proteinExistence type="predicted"/>
<evidence type="ECO:0000313" key="2">
    <source>
        <dbReference type="EMBL" id="TEB28239.1"/>
    </source>
</evidence>
<feature type="compositionally biased region" description="Basic and acidic residues" evidence="1">
    <location>
        <begin position="313"/>
        <end position="326"/>
    </location>
</feature>
<protein>
    <submittedName>
        <fullName evidence="2">Uncharacterized protein</fullName>
    </submittedName>
</protein>
<reference evidence="2 3" key="1">
    <citation type="journal article" date="2019" name="Nat. Ecol. Evol.">
        <title>Megaphylogeny resolves global patterns of mushroom evolution.</title>
        <authorList>
            <person name="Varga T."/>
            <person name="Krizsan K."/>
            <person name="Foldi C."/>
            <person name="Dima B."/>
            <person name="Sanchez-Garcia M."/>
            <person name="Sanchez-Ramirez S."/>
            <person name="Szollosi G.J."/>
            <person name="Szarkandi J.G."/>
            <person name="Papp V."/>
            <person name="Albert L."/>
            <person name="Andreopoulos W."/>
            <person name="Angelini C."/>
            <person name="Antonin V."/>
            <person name="Barry K.W."/>
            <person name="Bougher N.L."/>
            <person name="Buchanan P."/>
            <person name="Buyck B."/>
            <person name="Bense V."/>
            <person name="Catcheside P."/>
            <person name="Chovatia M."/>
            <person name="Cooper J."/>
            <person name="Damon W."/>
            <person name="Desjardin D."/>
            <person name="Finy P."/>
            <person name="Geml J."/>
            <person name="Haridas S."/>
            <person name="Hughes K."/>
            <person name="Justo A."/>
            <person name="Karasinski D."/>
            <person name="Kautmanova I."/>
            <person name="Kiss B."/>
            <person name="Kocsube S."/>
            <person name="Kotiranta H."/>
            <person name="LaButti K.M."/>
            <person name="Lechner B.E."/>
            <person name="Liimatainen K."/>
            <person name="Lipzen A."/>
            <person name="Lukacs Z."/>
            <person name="Mihaltcheva S."/>
            <person name="Morgado L.N."/>
            <person name="Niskanen T."/>
            <person name="Noordeloos M.E."/>
            <person name="Ohm R.A."/>
            <person name="Ortiz-Santana B."/>
            <person name="Ovrebo C."/>
            <person name="Racz N."/>
            <person name="Riley R."/>
            <person name="Savchenko A."/>
            <person name="Shiryaev A."/>
            <person name="Soop K."/>
            <person name="Spirin V."/>
            <person name="Szebenyi C."/>
            <person name="Tomsovsky M."/>
            <person name="Tulloss R.E."/>
            <person name="Uehling J."/>
            <person name="Grigoriev I.V."/>
            <person name="Vagvolgyi C."/>
            <person name="Papp T."/>
            <person name="Martin F.M."/>
            <person name="Miettinen O."/>
            <person name="Hibbett D.S."/>
            <person name="Nagy L.G."/>
        </authorList>
    </citation>
    <scope>NUCLEOTIDE SEQUENCE [LARGE SCALE GENOMIC DNA]</scope>
    <source>
        <strain evidence="2 3">FP101781</strain>
    </source>
</reference>
<feature type="compositionally biased region" description="Basic and acidic residues" evidence="1">
    <location>
        <begin position="80"/>
        <end position="89"/>
    </location>
</feature>
<feature type="compositionally biased region" description="Low complexity" evidence="1">
    <location>
        <begin position="118"/>
        <end position="130"/>
    </location>
</feature>
<organism evidence="2 3">
    <name type="scientific">Coprinellus micaceus</name>
    <name type="common">Glistening ink-cap mushroom</name>
    <name type="synonym">Coprinus micaceus</name>
    <dbReference type="NCBI Taxonomy" id="71717"/>
    <lineage>
        <taxon>Eukaryota</taxon>
        <taxon>Fungi</taxon>
        <taxon>Dikarya</taxon>
        <taxon>Basidiomycota</taxon>
        <taxon>Agaricomycotina</taxon>
        <taxon>Agaricomycetes</taxon>
        <taxon>Agaricomycetidae</taxon>
        <taxon>Agaricales</taxon>
        <taxon>Agaricineae</taxon>
        <taxon>Psathyrellaceae</taxon>
        <taxon>Coprinellus</taxon>
    </lineage>
</organism>
<feature type="compositionally biased region" description="Polar residues" evidence="1">
    <location>
        <begin position="211"/>
        <end position="224"/>
    </location>
</feature>
<evidence type="ECO:0000313" key="3">
    <source>
        <dbReference type="Proteomes" id="UP000298030"/>
    </source>
</evidence>
<evidence type="ECO:0000256" key="1">
    <source>
        <dbReference type="SAM" id="MobiDB-lite"/>
    </source>
</evidence>
<feature type="compositionally biased region" description="Polar residues" evidence="1">
    <location>
        <begin position="176"/>
        <end position="188"/>
    </location>
</feature>
<gene>
    <name evidence="2" type="ORF">FA13DRAFT_1735875</name>
</gene>
<feature type="region of interest" description="Disordered" evidence="1">
    <location>
        <begin position="23"/>
        <end position="326"/>
    </location>
</feature>
<feature type="compositionally biased region" description="Pro residues" evidence="1">
    <location>
        <begin position="265"/>
        <end position="284"/>
    </location>
</feature>
<feature type="compositionally biased region" description="Basic and acidic residues" evidence="1">
    <location>
        <begin position="232"/>
        <end position="245"/>
    </location>
</feature>
<dbReference type="Proteomes" id="UP000298030">
    <property type="component" value="Unassembled WGS sequence"/>
</dbReference>
<accession>A0A4Y7T3U9</accession>
<comment type="caution">
    <text evidence="2">The sequence shown here is derived from an EMBL/GenBank/DDBJ whole genome shotgun (WGS) entry which is preliminary data.</text>
</comment>